<keyword evidence="2" id="KW-1185">Reference proteome</keyword>
<name>A0A9W8ZG50_9PLEO</name>
<dbReference type="AlphaFoldDB" id="A0A9W8ZG50"/>
<comment type="caution">
    <text evidence="1">The sequence shown here is derived from an EMBL/GenBank/DDBJ whole genome shotgun (WGS) entry which is preliminary data.</text>
</comment>
<protein>
    <submittedName>
        <fullName evidence="1">Uncharacterized protein</fullName>
    </submittedName>
</protein>
<sequence length="89" mass="10146">MPPYIAANPKLFIAMHAFFEGDRGSRALWIDWFHMQEKLVDDSSKLVDQNDILLVDVAGGRGHNLFGFKCKFAEYPGRILLFLMRGSTI</sequence>
<dbReference type="Proteomes" id="UP001140510">
    <property type="component" value="Unassembled WGS sequence"/>
</dbReference>
<evidence type="ECO:0000313" key="2">
    <source>
        <dbReference type="Proteomes" id="UP001140510"/>
    </source>
</evidence>
<dbReference type="EMBL" id="JAPEVA010000018">
    <property type="protein sequence ID" value="KAJ4407932.1"/>
    <property type="molecule type" value="Genomic_DNA"/>
</dbReference>
<reference evidence="1" key="1">
    <citation type="submission" date="2022-10" db="EMBL/GenBank/DDBJ databases">
        <title>Tapping the CABI collections for fungal endophytes: first genome assemblies for Collariella, Neodidymelliopsis, Ascochyta clinopodiicola, Didymella pomorum, Didymosphaeria variabile, Neocosmospora piperis and Neocucurbitaria cava.</title>
        <authorList>
            <person name="Hill R."/>
        </authorList>
    </citation>
    <scope>NUCLEOTIDE SEQUENCE</scope>
    <source>
        <strain evidence="1">IMI 355091</strain>
    </source>
</reference>
<organism evidence="1 2">
    <name type="scientific">Didymella pomorum</name>
    <dbReference type="NCBI Taxonomy" id="749634"/>
    <lineage>
        <taxon>Eukaryota</taxon>
        <taxon>Fungi</taxon>
        <taxon>Dikarya</taxon>
        <taxon>Ascomycota</taxon>
        <taxon>Pezizomycotina</taxon>
        <taxon>Dothideomycetes</taxon>
        <taxon>Pleosporomycetidae</taxon>
        <taxon>Pleosporales</taxon>
        <taxon>Pleosporineae</taxon>
        <taxon>Didymellaceae</taxon>
        <taxon>Didymella</taxon>
    </lineage>
</organism>
<accession>A0A9W8ZG50</accession>
<gene>
    <name evidence="1" type="ORF">N0V91_003597</name>
</gene>
<dbReference type="OrthoDB" id="3340390at2759"/>
<proteinExistence type="predicted"/>
<evidence type="ECO:0000313" key="1">
    <source>
        <dbReference type="EMBL" id="KAJ4407932.1"/>
    </source>
</evidence>